<organism evidence="9 10">
    <name type="scientific">Frankliniella fusca</name>
    <dbReference type="NCBI Taxonomy" id="407009"/>
    <lineage>
        <taxon>Eukaryota</taxon>
        <taxon>Metazoa</taxon>
        <taxon>Ecdysozoa</taxon>
        <taxon>Arthropoda</taxon>
        <taxon>Hexapoda</taxon>
        <taxon>Insecta</taxon>
        <taxon>Pterygota</taxon>
        <taxon>Neoptera</taxon>
        <taxon>Paraneoptera</taxon>
        <taxon>Thysanoptera</taxon>
        <taxon>Terebrantia</taxon>
        <taxon>Thripoidea</taxon>
        <taxon>Thripidae</taxon>
        <taxon>Frankliniella</taxon>
    </lineage>
</organism>
<comment type="caution">
    <text evidence="9">The sequence shown here is derived from an EMBL/GenBank/DDBJ whole genome shotgun (WGS) entry which is preliminary data.</text>
</comment>
<name>A0AAE1GZC1_9NEOP</name>
<dbReference type="GO" id="GO:0016614">
    <property type="term" value="F:oxidoreductase activity, acting on CH-OH group of donors"/>
    <property type="evidence" value="ECO:0007669"/>
    <property type="project" value="InterPro"/>
</dbReference>
<dbReference type="Pfam" id="PF00732">
    <property type="entry name" value="GMC_oxred_N"/>
    <property type="match status" value="1"/>
</dbReference>
<dbReference type="InterPro" id="IPR007867">
    <property type="entry name" value="GMC_OxRtase_C"/>
</dbReference>
<reference evidence="9" key="1">
    <citation type="submission" date="2021-07" db="EMBL/GenBank/DDBJ databases">
        <authorList>
            <person name="Catto M.A."/>
            <person name="Jacobson A."/>
            <person name="Kennedy G."/>
            <person name="Labadie P."/>
            <person name="Hunt B.G."/>
            <person name="Srinivasan R."/>
        </authorList>
    </citation>
    <scope>NUCLEOTIDE SEQUENCE</scope>
    <source>
        <strain evidence="9">PL_HMW_Pooled</strain>
        <tissue evidence="9">Head</tissue>
    </source>
</reference>
<keyword evidence="3 6" id="KW-0285">Flavoprotein</keyword>
<evidence type="ECO:0000259" key="8">
    <source>
        <dbReference type="PROSITE" id="PS00624"/>
    </source>
</evidence>
<dbReference type="GO" id="GO:0050660">
    <property type="term" value="F:flavin adenine dinucleotide binding"/>
    <property type="evidence" value="ECO:0007669"/>
    <property type="project" value="InterPro"/>
</dbReference>
<gene>
    <name evidence="9" type="ORF">KUF71_021279</name>
</gene>
<feature type="domain" description="Glucose-methanol-choline oxidoreductase N-terminal" evidence="8">
    <location>
        <begin position="294"/>
        <end position="308"/>
    </location>
</feature>
<dbReference type="Proteomes" id="UP001219518">
    <property type="component" value="Unassembled WGS sequence"/>
</dbReference>
<sequence length="556" mass="61518">MLLGVVFRLGALALSLLISVSTWSNYIYERFSTKSAENDLLYDFIVVGGGSAGSTVAGRLAQNGFNILLLEAGGPPPWWATLGTIDIPIFGPLWQRTHLDWSYTTVPQTHSCGVFKDRASLWPRGRVLGGSGRLNNMVYLRGHEKDWEKWGFSQSSMLHYFKKSELHMGCYKYDSQHHNSDGWLPVSDMSMTSGLSDAVLSAAKELGYFVGDLNTMSHTGFMEVQTTTFNGARFSADAAFLYSGKLPNLHVRTNSHVSQVILNKNNKAKGVEFYNLDGQQHYSKCRHGVILSAGAIGSPMILLHSGIGPAEHLSEIGIPVKVPSPLVGKNLQDHASTGSDLVLLNSSLSLSLPNLVQLSSFWDYFFMGKGPLAHGGCEATGLLHTRFANPREDPPDIQLLVLPAGQSFDEGSLLRHNMGLQDEVWDNYFSLKTDTDVGVTILVILLHPWSHGELKLKSANPLESPLINPKYLTDPRDVETLIEGIYAVKKFIQTKAMAKLGARLNPKHMPGCEMHEFDSHDYWVCYVKMLTYTVYHPAGTCQMGPERKAVVDRSFR</sequence>
<dbReference type="InterPro" id="IPR000172">
    <property type="entry name" value="GMC_OxRdtase_N"/>
</dbReference>
<dbReference type="PROSITE" id="PS00623">
    <property type="entry name" value="GMC_OXRED_1"/>
    <property type="match status" value="1"/>
</dbReference>
<proteinExistence type="inferred from homology"/>
<dbReference type="AlphaFoldDB" id="A0AAE1GZC1"/>
<protein>
    <submittedName>
        <fullName evidence="9">Glucose dehydrogenase [FAD, quinone]</fullName>
    </submittedName>
</protein>
<dbReference type="InterPro" id="IPR012132">
    <property type="entry name" value="GMC_OxRdtase"/>
</dbReference>
<evidence type="ECO:0000313" key="10">
    <source>
        <dbReference type="Proteomes" id="UP001219518"/>
    </source>
</evidence>
<feature type="binding site" evidence="5">
    <location>
        <position position="127"/>
    </location>
    <ligand>
        <name>FAD</name>
        <dbReference type="ChEBI" id="CHEBI:57692"/>
    </ligand>
</feature>
<evidence type="ECO:0000313" key="9">
    <source>
        <dbReference type="EMBL" id="KAK3911618.1"/>
    </source>
</evidence>
<dbReference type="Gene3D" id="3.30.560.10">
    <property type="entry name" value="Glucose Oxidase, domain 3"/>
    <property type="match status" value="1"/>
</dbReference>
<dbReference type="EMBL" id="JAHWGI010000282">
    <property type="protein sequence ID" value="KAK3911618.1"/>
    <property type="molecule type" value="Genomic_DNA"/>
</dbReference>
<dbReference type="Gene3D" id="3.50.50.60">
    <property type="entry name" value="FAD/NAD(P)-binding domain"/>
    <property type="match status" value="1"/>
</dbReference>
<reference evidence="9" key="2">
    <citation type="journal article" date="2023" name="BMC Genomics">
        <title>Pest status, molecular evolution, and epigenetic factors derived from the genome assembly of Frankliniella fusca, a thysanopteran phytovirus vector.</title>
        <authorList>
            <person name="Catto M.A."/>
            <person name="Labadie P.E."/>
            <person name="Jacobson A.L."/>
            <person name="Kennedy G.G."/>
            <person name="Srinivasan R."/>
            <person name="Hunt B.G."/>
        </authorList>
    </citation>
    <scope>NUCLEOTIDE SEQUENCE</scope>
    <source>
        <strain evidence="9">PL_HMW_Pooled</strain>
    </source>
</reference>
<evidence type="ECO:0000256" key="5">
    <source>
        <dbReference type="PIRSR" id="PIRSR000137-2"/>
    </source>
</evidence>
<dbReference type="PIRSF" id="PIRSF000137">
    <property type="entry name" value="Alcohol_oxidase"/>
    <property type="match status" value="1"/>
</dbReference>
<evidence type="ECO:0000256" key="3">
    <source>
        <dbReference type="ARBA" id="ARBA00022630"/>
    </source>
</evidence>
<comment type="similarity">
    <text evidence="2 6">Belongs to the GMC oxidoreductase family.</text>
</comment>
<comment type="cofactor">
    <cofactor evidence="1 5">
        <name>FAD</name>
        <dbReference type="ChEBI" id="CHEBI:57692"/>
    </cofactor>
</comment>
<accession>A0AAE1GZC1</accession>
<feature type="domain" description="Glucose-methanol-choline oxidoreductase N-terminal" evidence="7">
    <location>
        <begin position="125"/>
        <end position="148"/>
    </location>
</feature>
<dbReference type="SUPFAM" id="SSF54373">
    <property type="entry name" value="FAD-linked reductases, C-terminal domain"/>
    <property type="match status" value="1"/>
</dbReference>
<evidence type="ECO:0000256" key="6">
    <source>
        <dbReference type="RuleBase" id="RU003968"/>
    </source>
</evidence>
<dbReference type="PANTHER" id="PTHR11552">
    <property type="entry name" value="GLUCOSE-METHANOL-CHOLINE GMC OXIDOREDUCTASE"/>
    <property type="match status" value="1"/>
</dbReference>
<evidence type="ECO:0000259" key="7">
    <source>
        <dbReference type="PROSITE" id="PS00623"/>
    </source>
</evidence>
<keyword evidence="10" id="KW-1185">Reference proteome</keyword>
<dbReference type="SUPFAM" id="SSF51905">
    <property type="entry name" value="FAD/NAD(P)-binding domain"/>
    <property type="match status" value="1"/>
</dbReference>
<evidence type="ECO:0000256" key="2">
    <source>
        <dbReference type="ARBA" id="ARBA00010790"/>
    </source>
</evidence>
<evidence type="ECO:0000256" key="4">
    <source>
        <dbReference type="ARBA" id="ARBA00022827"/>
    </source>
</evidence>
<dbReference type="Pfam" id="PF05199">
    <property type="entry name" value="GMC_oxred_C"/>
    <property type="match status" value="1"/>
</dbReference>
<keyword evidence="4 5" id="KW-0274">FAD</keyword>
<dbReference type="PROSITE" id="PS00624">
    <property type="entry name" value="GMC_OXRED_2"/>
    <property type="match status" value="1"/>
</dbReference>
<feature type="binding site" evidence="5">
    <location>
        <position position="257"/>
    </location>
    <ligand>
        <name>FAD</name>
        <dbReference type="ChEBI" id="CHEBI:57692"/>
    </ligand>
</feature>
<dbReference type="InterPro" id="IPR036188">
    <property type="entry name" value="FAD/NAD-bd_sf"/>
</dbReference>
<feature type="binding site" evidence="5">
    <location>
        <begin position="135"/>
        <end position="138"/>
    </location>
    <ligand>
        <name>FAD</name>
        <dbReference type="ChEBI" id="CHEBI:57692"/>
    </ligand>
</feature>
<evidence type="ECO:0000256" key="1">
    <source>
        <dbReference type="ARBA" id="ARBA00001974"/>
    </source>
</evidence>
<dbReference type="PANTHER" id="PTHR11552:SF147">
    <property type="entry name" value="CHOLINE DEHYDROGENASE, MITOCHONDRIAL"/>
    <property type="match status" value="1"/>
</dbReference>